<gene>
    <name evidence="19" type="primary">LOC100373855</name>
</gene>
<dbReference type="EC" id="4.6.1.2" evidence="2 14"/>
<dbReference type="Gene3D" id="3.30.70.1230">
    <property type="entry name" value="Nucleotide cyclase"/>
    <property type="match status" value="1"/>
</dbReference>
<dbReference type="SUPFAM" id="SSF53822">
    <property type="entry name" value="Periplasmic binding protein-like I"/>
    <property type="match status" value="1"/>
</dbReference>
<evidence type="ECO:0000256" key="2">
    <source>
        <dbReference type="ARBA" id="ARBA00012202"/>
    </source>
</evidence>
<dbReference type="InterPro" id="IPR001054">
    <property type="entry name" value="A/G_cyclase"/>
</dbReference>
<keyword evidence="18" id="KW-1185">Reference proteome</keyword>
<proteinExistence type="inferred from homology"/>
<evidence type="ECO:0000313" key="19">
    <source>
        <dbReference type="RefSeq" id="XP_006814369.1"/>
    </source>
</evidence>
<keyword evidence="8" id="KW-0472">Membrane</keyword>
<keyword evidence="6" id="KW-1133">Transmembrane helix</keyword>
<dbReference type="InterPro" id="IPR000719">
    <property type="entry name" value="Prot_kinase_dom"/>
</dbReference>
<feature type="domain" description="Guanylate cyclase" evidence="17">
    <location>
        <begin position="834"/>
        <end position="964"/>
    </location>
</feature>
<organism evidence="18 19">
    <name type="scientific">Saccoglossus kowalevskii</name>
    <name type="common">Acorn worm</name>
    <dbReference type="NCBI Taxonomy" id="10224"/>
    <lineage>
        <taxon>Eukaryota</taxon>
        <taxon>Metazoa</taxon>
        <taxon>Hemichordata</taxon>
        <taxon>Enteropneusta</taxon>
        <taxon>Harrimaniidae</taxon>
        <taxon>Saccoglossus</taxon>
    </lineage>
</organism>
<accession>A0ABM0M2X8</accession>
<evidence type="ECO:0000256" key="6">
    <source>
        <dbReference type="ARBA" id="ARBA00022989"/>
    </source>
</evidence>
<dbReference type="PROSITE" id="PS50125">
    <property type="entry name" value="GUANYLATE_CYCLASE_2"/>
    <property type="match status" value="1"/>
</dbReference>
<dbReference type="InterPro" id="IPR001828">
    <property type="entry name" value="ANF_lig-bd_rcpt"/>
</dbReference>
<keyword evidence="10" id="KW-0325">Glycoprotein</keyword>
<keyword evidence="4" id="KW-0732">Signal</keyword>
<evidence type="ECO:0000313" key="18">
    <source>
        <dbReference type="Proteomes" id="UP000694865"/>
    </source>
</evidence>
<dbReference type="SMART" id="SM00044">
    <property type="entry name" value="CYCc"/>
    <property type="match status" value="1"/>
</dbReference>
<dbReference type="CDD" id="cd07302">
    <property type="entry name" value="CHD"/>
    <property type="match status" value="1"/>
</dbReference>
<keyword evidence="11 13" id="KW-0456">Lyase</keyword>
<dbReference type="Pfam" id="PF00211">
    <property type="entry name" value="Guanylate_cyc"/>
    <property type="match status" value="1"/>
</dbReference>
<feature type="domain" description="Protein kinase" evidence="16">
    <location>
        <begin position="444"/>
        <end position="763"/>
    </location>
</feature>
<dbReference type="PROSITE" id="PS50011">
    <property type="entry name" value="PROTEIN_KINASE_DOM"/>
    <property type="match status" value="1"/>
</dbReference>
<keyword evidence="3" id="KW-0812">Transmembrane</keyword>
<dbReference type="PANTHER" id="PTHR11920:SF502">
    <property type="entry name" value="GUANYLATE CYCLASE"/>
    <property type="match status" value="1"/>
</dbReference>
<evidence type="ECO:0000256" key="12">
    <source>
        <dbReference type="ARBA" id="ARBA00023293"/>
    </source>
</evidence>
<dbReference type="PANTHER" id="PTHR11920">
    <property type="entry name" value="GUANYLYL CYCLASE"/>
    <property type="match status" value="1"/>
</dbReference>
<dbReference type="RefSeq" id="XP_006814369.1">
    <property type="nucleotide sequence ID" value="XM_006814306.1"/>
</dbReference>
<dbReference type="InterPro" id="IPR018297">
    <property type="entry name" value="A/G_cyclase_CS"/>
</dbReference>
<keyword evidence="5" id="KW-0547">Nucleotide-binding</keyword>
<evidence type="ECO:0000256" key="10">
    <source>
        <dbReference type="ARBA" id="ARBA00023180"/>
    </source>
</evidence>
<evidence type="ECO:0000256" key="3">
    <source>
        <dbReference type="ARBA" id="ARBA00022692"/>
    </source>
</evidence>
<evidence type="ECO:0000256" key="13">
    <source>
        <dbReference type="RuleBase" id="RU000405"/>
    </source>
</evidence>
<evidence type="ECO:0000256" key="8">
    <source>
        <dbReference type="ARBA" id="ARBA00023136"/>
    </source>
</evidence>
<evidence type="ECO:0000256" key="11">
    <source>
        <dbReference type="ARBA" id="ARBA00023239"/>
    </source>
</evidence>
<keyword evidence="9" id="KW-0675">Receptor</keyword>
<dbReference type="PRINTS" id="PR00255">
    <property type="entry name" value="NATPEPTIDER"/>
</dbReference>
<dbReference type="Gene3D" id="6.10.250.780">
    <property type="match status" value="1"/>
</dbReference>
<evidence type="ECO:0000256" key="14">
    <source>
        <dbReference type="RuleBase" id="RU003431"/>
    </source>
</evidence>
<comment type="subcellular location">
    <subcellularLocation>
        <location evidence="1">Membrane</location>
        <topology evidence="1">Single-pass type I membrane protein</topology>
    </subcellularLocation>
</comment>
<dbReference type="Gene3D" id="3.40.50.2300">
    <property type="match status" value="2"/>
</dbReference>
<keyword evidence="12 14" id="KW-0141">cGMP biosynthesis</keyword>
<dbReference type="PROSITE" id="PS00452">
    <property type="entry name" value="GUANYLATE_CYCLASE_1"/>
    <property type="match status" value="1"/>
</dbReference>
<dbReference type="InterPro" id="IPR050401">
    <property type="entry name" value="Cyclic_nucleotide_synthase"/>
</dbReference>
<evidence type="ECO:0000256" key="4">
    <source>
        <dbReference type="ARBA" id="ARBA00022729"/>
    </source>
</evidence>
<reference evidence="19" key="1">
    <citation type="submission" date="2025-08" db="UniProtKB">
        <authorList>
            <consortium name="RefSeq"/>
        </authorList>
    </citation>
    <scope>IDENTIFICATION</scope>
    <source>
        <tissue evidence="19">Testes</tissue>
    </source>
</reference>
<comment type="similarity">
    <text evidence="13">Belongs to the adenylyl cyclase class-4/guanylyl cyclase family.</text>
</comment>
<dbReference type="InterPro" id="IPR029787">
    <property type="entry name" value="Nucleotide_cyclase"/>
</dbReference>
<feature type="compositionally biased region" description="Low complexity" evidence="15">
    <location>
        <begin position="456"/>
        <end position="478"/>
    </location>
</feature>
<feature type="region of interest" description="Disordered" evidence="15">
    <location>
        <begin position="443"/>
        <end position="485"/>
    </location>
</feature>
<dbReference type="InterPro" id="IPR001245">
    <property type="entry name" value="Ser-Thr/Tyr_kinase_cat_dom"/>
</dbReference>
<protein>
    <recommendedName>
        <fullName evidence="2 14">Guanylate cyclase</fullName>
        <ecNumber evidence="2 14">4.6.1.2</ecNumber>
    </recommendedName>
</protein>
<evidence type="ECO:0000256" key="9">
    <source>
        <dbReference type="ARBA" id="ARBA00023170"/>
    </source>
</evidence>
<comment type="catalytic activity">
    <reaction evidence="14">
        <text>GTP = 3',5'-cyclic GMP + diphosphate</text>
        <dbReference type="Rhea" id="RHEA:13665"/>
        <dbReference type="ChEBI" id="CHEBI:33019"/>
        <dbReference type="ChEBI" id="CHEBI:37565"/>
        <dbReference type="ChEBI" id="CHEBI:57746"/>
        <dbReference type="EC" id="4.6.1.2"/>
    </reaction>
</comment>
<dbReference type="Gene3D" id="1.10.510.10">
    <property type="entry name" value="Transferase(Phosphotransferase) domain 1"/>
    <property type="match status" value="1"/>
</dbReference>
<dbReference type="GeneID" id="100373855"/>
<dbReference type="Pfam" id="PF07714">
    <property type="entry name" value="PK_Tyr_Ser-Thr"/>
    <property type="match status" value="1"/>
</dbReference>
<evidence type="ECO:0000256" key="5">
    <source>
        <dbReference type="ARBA" id="ARBA00022741"/>
    </source>
</evidence>
<name>A0ABM0M2X8_SACKO</name>
<dbReference type="CDD" id="cd06352">
    <property type="entry name" value="PBP1_NPR_GC-like"/>
    <property type="match status" value="1"/>
</dbReference>
<dbReference type="Pfam" id="PF01094">
    <property type="entry name" value="ANF_receptor"/>
    <property type="match status" value="1"/>
</dbReference>
<dbReference type="Proteomes" id="UP000694865">
    <property type="component" value="Unplaced"/>
</dbReference>
<dbReference type="InterPro" id="IPR001170">
    <property type="entry name" value="ANPR/GUC"/>
</dbReference>
<evidence type="ECO:0000256" key="7">
    <source>
        <dbReference type="ARBA" id="ARBA00023134"/>
    </source>
</evidence>
<dbReference type="SUPFAM" id="SSF55073">
    <property type="entry name" value="Nucleotide cyclase"/>
    <property type="match status" value="1"/>
</dbReference>
<evidence type="ECO:0000259" key="17">
    <source>
        <dbReference type="PROSITE" id="PS50125"/>
    </source>
</evidence>
<dbReference type="InterPro" id="IPR011009">
    <property type="entry name" value="Kinase-like_dom_sf"/>
</dbReference>
<sequence length="1068" mass="120140">MTSLDYAKTCGQCFVPCPPQIVSIGFLAPWTNTEIVNDFSGATSAGAINIAIDRINEMDLVEDLEFEIVTRDSSCDSKQAAGYTVDMHLKEHVDVIIGPPCSTACMISGQLAAFWNIPIISWVATSPDFNDKNIYSTLGRSLGPFTKLGVFLMEIMASYNWNRAVIVYSTFLLYGDAGKAIEKTFNDNNVTLPYVAVYNNNPTRKKIQSILNKIKKEGRIVVVCVPQEDRRMLLLEAYDMGMTKGDYVFYTVEMLPGDDVITAQETYLGFDGRTDDAREAFEAVFHMSLAALTGAEVDMFTKEVAIRAQDPPWELTLPADVQGNKYSAFLYDAMILYALALNDTLSTGGKYNDGQLLLQAMSYKTFRDYIYKRINVRDDPTHLETLSSLHDIYSVYAHSPKQEILGNYIMTPLAERSKYEADLLNMRWKMHLEDLHFTGGGSQKMASGSMGGGSSGSHTSLKSGGDSLSKHSSNCSHSLDGKSSAPSNRTLQYFAKTATYKGVVVALKKINKEHMQINRDILVEFNDIRQLSHENLNQFIGACLETSTIFLGWQYCSRGSLVDVLQNDEIRLDDAFKLSFMTDIAKIFTSSSGQGMEYLHKSRHGGSSHGNLKSSNCLVDNRWVVKITDYGLQSFYSGQIEGENADDNDKFLSKLWTAPEILRMNFPPACGTQKGDVYSFAVIIFEILERTGPYCFDNITPRDVVSRIRNGESIPYRPTLMLFNPDSCEYGSEVISLMKKCWCENVDTRPSFSRIRLDIREMSSGKEISIMDNILNMMEKYANNLEEVVEQRTGQVLEEKLKTDQLLYRMLPVSVAEALKLGKTVPPEDYESCTIYFSDIVGFPELTAESSPIQIVKFLNDLYGCFDEIIGNHDVYKVETIGDAYMIVSGLPQRNGNRHLAEIANCALDLLSSTTSFQIRHRPSQKLQLRIGLHTGPVVAGVVGLVMPRYCLFGDTVNMTSRMESTGKSCHIHVSKQLYTSLKDLNEGYYMVPRGDVEVKGKGVMTTYFLYGKDGYKKALPKLSNRYNEKSDTQYREYFESVPFDSDHLIFDLPETTYLMYFHRRNMM</sequence>
<evidence type="ECO:0000259" key="16">
    <source>
        <dbReference type="PROSITE" id="PS50011"/>
    </source>
</evidence>
<evidence type="ECO:0000256" key="1">
    <source>
        <dbReference type="ARBA" id="ARBA00004479"/>
    </source>
</evidence>
<evidence type="ECO:0000256" key="15">
    <source>
        <dbReference type="SAM" id="MobiDB-lite"/>
    </source>
</evidence>
<keyword evidence="7" id="KW-0342">GTP-binding</keyword>
<dbReference type="InterPro" id="IPR028082">
    <property type="entry name" value="Peripla_BP_I"/>
</dbReference>
<dbReference type="SUPFAM" id="SSF56112">
    <property type="entry name" value="Protein kinase-like (PK-like)"/>
    <property type="match status" value="1"/>
</dbReference>